<protein>
    <submittedName>
        <fullName evidence="6">ABC transporter ATP-binding protein</fullName>
    </submittedName>
</protein>
<accession>A0ABS4BE47</accession>
<evidence type="ECO:0000259" key="5">
    <source>
        <dbReference type="PROSITE" id="PS50893"/>
    </source>
</evidence>
<dbReference type="InterPro" id="IPR050093">
    <property type="entry name" value="ABC_SmlMolc_Importer"/>
</dbReference>
<gene>
    <name evidence="6" type="ORF">J6595_05480</name>
</gene>
<keyword evidence="7" id="KW-1185">Reference proteome</keyword>
<dbReference type="Gene3D" id="3.40.50.300">
    <property type="entry name" value="P-loop containing nucleotide triphosphate hydrolases"/>
    <property type="match status" value="1"/>
</dbReference>
<keyword evidence="4 6" id="KW-0067">ATP-binding</keyword>
<evidence type="ECO:0000313" key="7">
    <source>
        <dbReference type="Proteomes" id="UP000678276"/>
    </source>
</evidence>
<dbReference type="InterPro" id="IPR008995">
    <property type="entry name" value="Mo/tungstate-bd_C_term_dom"/>
</dbReference>
<keyword evidence="2" id="KW-0813">Transport</keyword>
<evidence type="ECO:0000256" key="1">
    <source>
        <dbReference type="ARBA" id="ARBA00005417"/>
    </source>
</evidence>
<dbReference type="Proteomes" id="UP000678276">
    <property type="component" value="Unassembled WGS sequence"/>
</dbReference>
<evidence type="ECO:0000313" key="6">
    <source>
        <dbReference type="EMBL" id="MBP0615027.1"/>
    </source>
</evidence>
<name>A0ABS4BE47_9HYPH</name>
<dbReference type="GO" id="GO:0005524">
    <property type="term" value="F:ATP binding"/>
    <property type="evidence" value="ECO:0007669"/>
    <property type="project" value="UniProtKB-KW"/>
</dbReference>
<dbReference type="SUPFAM" id="SSF52540">
    <property type="entry name" value="P-loop containing nucleoside triphosphate hydrolases"/>
    <property type="match status" value="1"/>
</dbReference>
<comment type="similarity">
    <text evidence="1">Belongs to the ABC transporter superfamily.</text>
</comment>
<dbReference type="PROSITE" id="PS50893">
    <property type="entry name" value="ABC_TRANSPORTER_2"/>
    <property type="match status" value="1"/>
</dbReference>
<dbReference type="SMART" id="SM00382">
    <property type="entry name" value="AAA"/>
    <property type="match status" value="1"/>
</dbReference>
<organism evidence="6 7">
    <name type="scientific">Jiella mangrovi</name>
    <dbReference type="NCBI Taxonomy" id="2821407"/>
    <lineage>
        <taxon>Bacteria</taxon>
        <taxon>Pseudomonadati</taxon>
        <taxon>Pseudomonadota</taxon>
        <taxon>Alphaproteobacteria</taxon>
        <taxon>Hyphomicrobiales</taxon>
        <taxon>Aurantimonadaceae</taxon>
        <taxon>Jiella</taxon>
    </lineage>
</organism>
<dbReference type="InterPro" id="IPR027417">
    <property type="entry name" value="P-loop_NTPase"/>
</dbReference>
<reference evidence="6 7" key="1">
    <citation type="submission" date="2021-04" db="EMBL/GenBank/DDBJ databases">
        <title>Whole genome sequence of Jiella sp. KSK16Y-1.</title>
        <authorList>
            <person name="Tuo L."/>
        </authorList>
    </citation>
    <scope>NUCLEOTIDE SEQUENCE [LARGE SCALE GENOMIC DNA]</scope>
    <source>
        <strain evidence="6 7">KSK16Y-1</strain>
    </source>
</reference>
<proteinExistence type="inferred from homology"/>
<dbReference type="PROSITE" id="PS00211">
    <property type="entry name" value="ABC_TRANSPORTER_1"/>
    <property type="match status" value="1"/>
</dbReference>
<dbReference type="PANTHER" id="PTHR42781">
    <property type="entry name" value="SPERMIDINE/PUTRESCINE IMPORT ATP-BINDING PROTEIN POTA"/>
    <property type="match status" value="1"/>
</dbReference>
<evidence type="ECO:0000256" key="4">
    <source>
        <dbReference type="ARBA" id="ARBA00022840"/>
    </source>
</evidence>
<dbReference type="EMBL" id="JAGJCF010000003">
    <property type="protein sequence ID" value="MBP0615027.1"/>
    <property type="molecule type" value="Genomic_DNA"/>
</dbReference>
<comment type="caution">
    <text evidence="6">The sequence shown here is derived from an EMBL/GenBank/DDBJ whole genome shotgun (WGS) entry which is preliminary data.</text>
</comment>
<dbReference type="Pfam" id="PF00005">
    <property type="entry name" value="ABC_tran"/>
    <property type="match status" value="1"/>
</dbReference>
<dbReference type="InterPro" id="IPR017871">
    <property type="entry name" value="ABC_transporter-like_CS"/>
</dbReference>
<dbReference type="Pfam" id="PF08402">
    <property type="entry name" value="TOBE_2"/>
    <property type="match status" value="1"/>
</dbReference>
<feature type="domain" description="ABC transporter" evidence="5">
    <location>
        <begin position="5"/>
        <end position="235"/>
    </location>
</feature>
<dbReference type="InterPro" id="IPR003593">
    <property type="entry name" value="AAA+_ATPase"/>
</dbReference>
<dbReference type="RefSeq" id="WP_209593460.1">
    <property type="nucleotide sequence ID" value="NZ_JAGJCF010000003.1"/>
</dbReference>
<dbReference type="PANTHER" id="PTHR42781:SF4">
    <property type="entry name" value="SPERMIDINE_PUTRESCINE IMPORT ATP-BINDING PROTEIN POTA"/>
    <property type="match status" value="1"/>
</dbReference>
<evidence type="ECO:0000256" key="3">
    <source>
        <dbReference type="ARBA" id="ARBA00022741"/>
    </source>
</evidence>
<dbReference type="InterPro" id="IPR013611">
    <property type="entry name" value="Transp-assoc_OB_typ2"/>
</dbReference>
<dbReference type="SUPFAM" id="SSF50331">
    <property type="entry name" value="MOP-like"/>
    <property type="match status" value="1"/>
</dbReference>
<dbReference type="Gene3D" id="2.40.50.100">
    <property type="match status" value="1"/>
</dbReference>
<sequence>MTSAVEIETVTQRYGEAVALDDVSLTVPAGSFTVLLGPSGSGKTTLLSLIGGFLPAQTGSIRIGGKEMRGVPPARRPTATVFQDYALFPHMTIAGNVGFGLRTAGVAGAERRERTEEMLRLVGLPDVGRRKPHALSGGQKQRIALARALAVEPRVLLLDEPLGALDLKLRRQMQAELTAIHRRVGSTFIHVTHDQEEAMAIADTVVVMDKGRIADLGTPEDVYLRPRSLFAAGFVGLANILQGRVAEAQAGRIAIETVFGRLRGEDQSRRLKPGDRAAVMLRPEHLSLAGSGVGDRSGATGRPQPLGDARLDSVTFMGAHRMASLLAGDGQRLTLQLPQEISPAEGELLSLAYDPARAIVLPEGS</sequence>
<keyword evidence="3" id="KW-0547">Nucleotide-binding</keyword>
<dbReference type="InterPro" id="IPR003439">
    <property type="entry name" value="ABC_transporter-like_ATP-bd"/>
</dbReference>
<evidence type="ECO:0000256" key="2">
    <source>
        <dbReference type="ARBA" id="ARBA00022448"/>
    </source>
</evidence>